<feature type="domain" description="Peptidase C39-like" evidence="2">
    <location>
        <begin position="185"/>
        <end position="314"/>
    </location>
</feature>
<sequence>MLRTFGALAALVAWPVAGALTMTYPASTTVVHQASDWEGAELRGLVRGHSLRLAPGANTGTLTSPVLTLPPFDEVVPSWNVSTAAGGSAGLEVRVKLASGWSKWYSFGRWTAAQGRTSAGAQQDAAGRVLTDTLRLSAKASALQYRLTLTGGAEGHLVALSAGDRSGYLRAAGARGGAAWGRVLPVPQRSQMLYPGGGEVWCSPTSVSMILAHYGHQVTVPEAAAATYDKLYAGTGNWAFNAAFAGERGFRAYVTRLPNLAAAESYLERGIPLAVSLGWKRGELRGAPLSYSDGHLMVLVGFDAAGHPVLNDPAAPTDAGVRRTYDRAQFERLWLSHSGGVAYVVTPREPGN</sequence>
<evidence type="ECO:0000256" key="1">
    <source>
        <dbReference type="SAM" id="SignalP"/>
    </source>
</evidence>
<feature type="chain" id="PRO_5045181821" evidence="1">
    <location>
        <begin position="20"/>
        <end position="352"/>
    </location>
</feature>
<reference evidence="4" key="1">
    <citation type="journal article" date="2019" name="Int. J. Syst. Evol. Microbiol.">
        <title>The Global Catalogue of Microorganisms (GCM) 10K type strain sequencing project: providing services to taxonomists for standard genome sequencing and annotation.</title>
        <authorList>
            <consortium name="The Broad Institute Genomics Platform"/>
            <consortium name="The Broad Institute Genome Sequencing Center for Infectious Disease"/>
            <person name="Wu L."/>
            <person name="Ma J."/>
        </authorList>
    </citation>
    <scope>NUCLEOTIDE SEQUENCE [LARGE SCALE GENOMIC DNA]</scope>
    <source>
        <strain evidence="4">CGMCC 1.15772</strain>
    </source>
</reference>
<accession>A0ABW1YDW7</accession>
<proteinExistence type="predicted"/>
<evidence type="ECO:0000313" key="4">
    <source>
        <dbReference type="Proteomes" id="UP001596297"/>
    </source>
</evidence>
<feature type="signal peptide" evidence="1">
    <location>
        <begin position="1"/>
        <end position="19"/>
    </location>
</feature>
<dbReference type="Gene3D" id="3.90.70.10">
    <property type="entry name" value="Cysteine proteinases"/>
    <property type="match status" value="1"/>
</dbReference>
<dbReference type="RefSeq" id="WP_380083315.1">
    <property type="nucleotide sequence ID" value="NZ_JBHSWD010000001.1"/>
</dbReference>
<dbReference type="Proteomes" id="UP001596297">
    <property type="component" value="Unassembled WGS sequence"/>
</dbReference>
<keyword evidence="4" id="KW-1185">Reference proteome</keyword>
<dbReference type="InterPro" id="IPR039564">
    <property type="entry name" value="Peptidase_C39-like"/>
</dbReference>
<dbReference type="Pfam" id="PF13529">
    <property type="entry name" value="Peptidase_C39_2"/>
    <property type="match status" value="1"/>
</dbReference>
<dbReference type="InterPro" id="IPR039563">
    <property type="entry name" value="Peptidase_C39_single_dom"/>
</dbReference>
<dbReference type="EMBL" id="JBHSWD010000001">
    <property type="protein sequence ID" value="MFC6592296.1"/>
    <property type="molecule type" value="Genomic_DNA"/>
</dbReference>
<dbReference type="CDD" id="cd02549">
    <property type="entry name" value="Peptidase_C39A"/>
    <property type="match status" value="1"/>
</dbReference>
<evidence type="ECO:0000259" key="2">
    <source>
        <dbReference type="Pfam" id="PF13529"/>
    </source>
</evidence>
<organism evidence="3 4">
    <name type="scientific">Deinococcus lacus</name>
    <dbReference type="NCBI Taxonomy" id="392561"/>
    <lineage>
        <taxon>Bacteria</taxon>
        <taxon>Thermotogati</taxon>
        <taxon>Deinococcota</taxon>
        <taxon>Deinococci</taxon>
        <taxon>Deinococcales</taxon>
        <taxon>Deinococcaceae</taxon>
        <taxon>Deinococcus</taxon>
    </lineage>
</organism>
<keyword evidence="1" id="KW-0732">Signal</keyword>
<name>A0ABW1YDW7_9DEIO</name>
<gene>
    <name evidence="3" type="ORF">ACFP81_10020</name>
</gene>
<protein>
    <submittedName>
        <fullName evidence="3">Peptidase C39 family protein</fullName>
    </submittedName>
</protein>
<comment type="caution">
    <text evidence="3">The sequence shown here is derived from an EMBL/GenBank/DDBJ whole genome shotgun (WGS) entry which is preliminary data.</text>
</comment>
<evidence type="ECO:0000313" key="3">
    <source>
        <dbReference type="EMBL" id="MFC6592296.1"/>
    </source>
</evidence>